<organism evidence="1 2">
    <name type="scientific">Takifugu bimaculatus</name>
    <dbReference type="NCBI Taxonomy" id="433685"/>
    <lineage>
        <taxon>Eukaryota</taxon>
        <taxon>Metazoa</taxon>
        <taxon>Chordata</taxon>
        <taxon>Craniata</taxon>
        <taxon>Vertebrata</taxon>
        <taxon>Euteleostomi</taxon>
        <taxon>Actinopterygii</taxon>
        <taxon>Neopterygii</taxon>
        <taxon>Teleostei</taxon>
        <taxon>Neoteleostei</taxon>
        <taxon>Acanthomorphata</taxon>
        <taxon>Eupercaria</taxon>
        <taxon>Tetraodontiformes</taxon>
        <taxon>Tetradontoidea</taxon>
        <taxon>Tetraodontidae</taxon>
        <taxon>Takifugu</taxon>
    </lineage>
</organism>
<dbReference type="AlphaFoldDB" id="A0A4Z2CB11"/>
<keyword evidence="2" id="KW-1185">Reference proteome</keyword>
<dbReference type="EMBL" id="SWLE01000003">
    <property type="protein sequence ID" value="TNN01369.1"/>
    <property type="molecule type" value="Genomic_DNA"/>
</dbReference>
<gene>
    <name evidence="1" type="ORF">fugu_010751</name>
</gene>
<dbReference type="Proteomes" id="UP000516260">
    <property type="component" value="Chromosome 11"/>
</dbReference>
<evidence type="ECO:0000313" key="1">
    <source>
        <dbReference type="EMBL" id="TNN01369.1"/>
    </source>
</evidence>
<sequence>MHSPMMPVAEPGQDGGELEEEATIDLPKNVIKGSAHGSVSVVVFYQLQRPNPQRSQHVLIRGLGIGQLCQNLNDSGDNVQLGGPNKNRVELNNDHVLVYIPEVGRSRRATRQKQNTPTPVLQVELDVVIMFNKVYSKAQHISISPYLNTHERMK</sequence>
<reference evidence="1 2" key="1">
    <citation type="submission" date="2019-04" db="EMBL/GenBank/DDBJ databases">
        <title>The sequence and de novo assembly of Takifugu bimaculatus genome using PacBio and Hi-C technologies.</title>
        <authorList>
            <person name="Xu P."/>
            <person name="Liu B."/>
            <person name="Zhou Z."/>
        </authorList>
    </citation>
    <scope>NUCLEOTIDE SEQUENCE [LARGE SCALE GENOMIC DNA]</scope>
    <source>
        <strain evidence="1">TB-2018</strain>
        <tissue evidence="1">Muscle</tissue>
    </source>
</reference>
<name>A0A4Z2CB11_9TELE</name>
<accession>A0A4Z2CB11</accession>
<protein>
    <submittedName>
        <fullName evidence="1">Uncharacterized protein</fullName>
    </submittedName>
</protein>
<comment type="caution">
    <text evidence="1">The sequence shown here is derived from an EMBL/GenBank/DDBJ whole genome shotgun (WGS) entry which is preliminary data.</text>
</comment>
<evidence type="ECO:0000313" key="2">
    <source>
        <dbReference type="Proteomes" id="UP000516260"/>
    </source>
</evidence>
<proteinExistence type="predicted"/>